<evidence type="ECO:0008006" key="3">
    <source>
        <dbReference type="Google" id="ProtNLM"/>
    </source>
</evidence>
<proteinExistence type="predicted"/>
<dbReference type="AlphaFoldDB" id="A0AAV3JEW8"/>
<evidence type="ECO:0000313" key="1">
    <source>
        <dbReference type="EMBL" id="EPG58034.1"/>
    </source>
</evidence>
<dbReference type="Proteomes" id="UP000014570">
    <property type="component" value="Unassembled WGS sequence"/>
</dbReference>
<sequence length="61" mass="7145">MYFIRFSLDPPIVSSEHLPYCSGNNFQKCFFIYLRMNYIYSLAIASKFVDGFALKASKEVY</sequence>
<reference evidence="1 2" key="1">
    <citation type="submission" date="2013-04" db="EMBL/GenBank/DDBJ databases">
        <authorList>
            <person name="Harkins D.M."/>
            <person name="Durkin A.S."/>
            <person name="Brinkac L.M."/>
            <person name="Haft D.H."/>
            <person name="Selengut J.D."/>
            <person name="Sanka R."/>
            <person name="DePew J."/>
            <person name="Purushe J."/>
            <person name="Chanthongthip A."/>
            <person name="Lattana O."/>
            <person name="Phetsouvanh R."/>
            <person name="Newton P.N."/>
            <person name="Vinetz J.M."/>
            <person name="Sutton G.G."/>
            <person name="Nierman W.C."/>
            <person name="Fouts D.E."/>
        </authorList>
    </citation>
    <scope>NUCLEOTIDE SEQUENCE [LARGE SCALE GENOMIC DNA]</scope>
    <source>
        <strain evidence="1 2">UI 09931</strain>
    </source>
</reference>
<organism evidence="1 2">
    <name type="scientific">Leptospira borgpetersenii serovar Javanica str. UI 09931</name>
    <dbReference type="NCBI Taxonomy" id="1049767"/>
    <lineage>
        <taxon>Bacteria</taxon>
        <taxon>Pseudomonadati</taxon>
        <taxon>Spirochaetota</taxon>
        <taxon>Spirochaetia</taxon>
        <taxon>Leptospirales</taxon>
        <taxon>Leptospiraceae</taxon>
        <taxon>Leptospira</taxon>
    </lineage>
</organism>
<name>A0AAV3JEW8_LEPBO</name>
<protein>
    <recommendedName>
        <fullName evidence="3">Lipoprotein</fullName>
    </recommendedName>
</protein>
<comment type="caution">
    <text evidence="1">The sequence shown here is derived from an EMBL/GenBank/DDBJ whole genome shotgun (WGS) entry which is preliminary data.</text>
</comment>
<evidence type="ECO:0000313" key="2">
    <source>
        <dbReference type="Proteomes" id="UP000014570"/>
    </source>
</evidence>
<accession>A0AAV3JEW8</accession>
<gene>
    <name evidence="1" type="ORF">LEP1GSC103_3022</name>
</gene>
<dbReference type="EMBL" id="AHNP02000007">
    <property type="protein sequence ID" value="EPG58034.1"/>
    <property type="molecule type" value="Genomic_DNA"/>
</dbReference>